<proteinExistence type="predicted"/>
<dbReference type="RefSeq" id="WP_190578525.1">
    <property type="nucleotide sequence ID" value="NZ_CAWPQU010000010.1"/>
</dbReference>
<dbReference type="EMBL" id="JACJQY010000018">
    <property type="protein sequence ID" value="MBD2317702.1"/>
    <property type="molecule type" value="Genomic_DNA"/>
</dbReference>
<accession>A0ABR8CDB5</accession>
<reference evidence="1 2" key="1">
    <citation type="journal article" date="2020" name="ISME J.">
        <title>Comparative genomics reveals insights into cyanobacterial evolution and habitat adaptation.</title>
        <authorList>
            <person name="Chen M.Y."/>
            <person name="Teng W.K."/>
            <person name="Zhao L."/>
            <person name="Hu C.X."/>
            <person name="Zhou Y.K."/>
            <person name="Han B.P."/>
            <person name="Song L.R."/>
            <person name="Shu W.S."/>
        </authorList>
    </citation>
    <scope>NUCLEOTIDE SEQUENCE [LARGE SCALE GENOMIC DNA]</scope>
    <source>
        <strain evidence="1 2">FACHB-1050</strain>
    </source>
</reference>
<evidence type="ECO:0000313" key="1">
    <source>
        <dbReference type="EMBL" id="MBD2317702.1"/>
    </source>
</evidence>
<organism evidence="1 2">
    <name type="scientific">Phormidium tenue FACHB-1050</name>
    <dbReference type="NCBI Taxonomy" id="2692857"/>
    <lineage>
        <taxon>Bacteria</taxon>
        <taxon>Bacillati</taxon>
        <taxon>Cyanobacteriota</taxon>
        <taxon>Cyanophyceae</taxon>
        <taxon>Oscillatoriophycideae</taxon>
        <taxon>Oscillatoriales</taxon>
        <taxon>Oscillatoriaceae</taxon>
        <taxon>Phormidium</taxon>
    </lineage>
</organism>
<gene>
    <name evidence="1" type="ORF">H6G05_12710</name>
</gene>
<name>A0ABR8CDB5_9CYAN</name>
<comment type="caution">
    <text evidence="1">The sequence shown here is derived from an EMBL/GenBank/DDBJ whole genome shotgun (WGS) entry which is preliminary data.</text>
</comment>
<protein>
    <submittedName>
        <fullName evidence="1">Uncharacterized protein</fullName>
    </submittedName>
</protein>
<keyword evidence="2" id="KW-1185">Reference proteome</keyword>
<dbReference type="Proteomes" id="UP000618445">
    <property type="component" value="Unassembled WGS sequence"/>
</dbReference>
<sequence length="378" mass="43869">MTVHLPEIGITNCRRAKALLEEYPQNIVGSFWIMSGYGFDKKEIPSWWVDVDNDIYFEDNQAQLIIDAYEAGLFDGEHNNPLYLGFCIIVVADPDNPANLSYVIQHLRMWEGEGIGILRIMAHFNIPAITKVIYPESFLKYRYGYASESNTYRNLRVSLDHWSVHIWEDYCSYQMSNRGQTMFYKYCKRVNIIKDEVQTTVKKGSKFLVLTEGETDPIYIRTALDLLGKTEILAQVDIEWVGASVDKGKSINTGDSGLNNTRDVLLSNPKFLTRKVLLLYDCDTKKQSADYDNLKIRSIPKQENRKIKKGIENLFPDHLFTKEFYLPKTKIGDYGEVNKIQEFQKMRFCKWICSEKKDAKDFADFKVIVDILNDFLNE</sequence>
<evidence type="ECO:0000313" key="2">
    <source>
        <dbReference type="Proteomes" id="UP000618445"/>
    </source>
</evidence>